<dbReference type="EMBL" id="OP413838">
    <property type="protein sequence ID" value="UYL64871.1"/>
    <property type="molecule type" value="Genomic_DNA"/>
</dbReference>
<gene>
    <name evidence="1" type="ORF">OFDIEDLO_00075</name>
</gene>
<keyword evidence="2" id="KW-1185">Reference proteome</keyword>
<reference evidence="1 2" key="1">
    <citation type="submission" date="2022-09" db="EMBL/GenBank/DDBJ databases">
        <title>Evolutionary Diversification of Methanotrophic Ca. Methanophagales (ANME-1) and Their Expansive Virome.</title>
        <authorList>
            <person name="Laso-Perez R."/>
            <person name="Wu F."/>
            <person name="Cremiere A."/>
            <person name="Speth D."/>
            <person name="Magyar J.S."/>
            <person name="Krupovic M."/>
            <person name="Orphan V.J."/>
        </authorList>
    </citation>
    <scope>NUCLEOTIDE SEQUENCE [LARGE SCALE GENOMIC DNA]</scope>
    <source>
        <strain evidence="1">PBV299</strain>
    </source>
</reference>
<evidence type="ECO:0000313" key="2">
    <source>
        <dbReference type="Proteomes" id="UP001156193"/>
    </source>
</evidence>
<proteinExistence type="predicted"/>
<organism evidence="1 2">
    <name type="scientific">Methanophagales virus PBV299</name>
    <dbReference type="NCBI Taxonomy" id="2987730"/>
    <lineage>
        <taxon>Viruses</taxon>
        <taxon>Duplodnaviria</taxon>
        <taxon>Heunggongvirae</taxon>
        <taxon>Uroviricota</taxon>
        <taxon>Caudoviricetes</taxon>
        <taxon>Nakonvirales</taxon>
        <taxon>Ahpuchviridae</taxon>
        <taxon>Kisinvirus</taxon>
        <taxon>Kisinvirus pescaderoense</taxon>
    </lineage>
</organism>
<dbReference type="Proteomes" id="UP001156193">
    <property type="component" value="Segment"/>
</dbReference>
<protein>
    <submittedName>
        <fullName evidence="1">Uncharacterized protein</fullName>
    </submittedName>
</protein>
<accession>A0ABY6GLW0</accession>
<sequence length="56" mass="6618">MSRTKKHGVEWIKIDDLWFAVNPTLCGIFCGVTEDQLNDQKYLRRISANKEMFKIE</sequence>
<evidence type="ECO:0000313" key="1">
    <source>
        <dbReference type="EMBL" id="UYL64871.1"/>
    </source>
</evidence>
<name>A0ABY6GLW0_9CAUD</name>